<keyword evidence="1" id="KW-1133">Transmembrane helix</keyword>
<name>A0ABR9CZB7_9GAMM</name>
<keyword evidence="1" id="KW-0812">Transmembrane</keyword>
<dbReference type="Proteomes" id="UP000652176">
    <property type="component" value="Unassembled WGS sequence"/>
</dbReference>
<dbReference type="RefSeq" id="WP_192374599.1">
    <property type="nucleotide sequence ID" value="NZ_CAJHIV010000001.1"/>
</dbReference>
<dbReference type="Pfam" id="PF14348">
    <property type="entry name" value="DtrJ-like"/>
    <property type="match status" value="1"/>
</dbReference>
<protein>
    <submittedName>
        <fullName evidence="2">DUF4400 domain-containing protein</fullName>
    </submittedName>
</protein>
<gene>
    <name evidence="2" type="ORF">IE877_10035</name>
</gene>
<organism evidence="2 3">
    <name type="scientific">Methylomonas albis</name>
    <dbReference type="NCBI Taxonomy" id="1854563"/>
    <lineage>
        <taxon>Bacteria</taxon>
        <taxon>Pseudomonadati</taxon>
        <taxon>Pseudomonadota</taxon>
        <taxon>Gammaproteobacteria</taxon>
        <taxon>Methylococcales</taxon>
        <taxon>Methylococcaceae</taxon>
        <taxon>Methylomonas</taxon>
    </lineage>
</organism>
<sequence>MTRNLLFSLMLWLLEMILVASFVSDRWTPELQRAEDRMMIGYFGIEKESQISHTAQRWFDRLFVSTGIRESVFRYFIPTACERQMSKGFEDVRRHDLFPFIESRLNVLWDTIFQMIKRLTTACIWLPYLTAALLPFVIDGLVRRKISQTNFDYPSPMAHRYSLYLILGVLYLLLVSLTLPFPIPPQAIPMSVLAVAYAVNVLLANTQKRV</sequence>
<feature type="transmembrane region" description="Helical" evidence="1">
    <location>
        <begin position="163"/>
        <end position="181"/>
    </location>
</feature>
<keyword evidence="1" id="KW-0472">Membrane</keyword>
<comment type="caution">
    <text evidence="2">The sequence shown here is derived from an EMBL/GenBank/DDBJ whole genome shotgun (WGS) entry which is preliminary data.</text>
</comment>
<feature type="transmembrane region" description="Helical" evidence="1">
    <location>
        <begin position="187"/>
        <end position="204"/>
    </location>
</feature>
<keyword evidence="3" id="KW-1185">Reference proteome</keyword>
<evidence type="ECO:0000313" key="3">
    <source>
        <dbReference type="Proteomes" id="UP000652176"/>
    </source>
</evidence>
<dbReference type="EMBL" id="JACXSS010000001">
    <property type="protein sequence ID" value="MBD9356225.1"/>
    <property type="molecule type" value="Genomic_DNA"/>
</dbReference>
<dbReference type="InterPro" id="IPR022266">
    <property type="entry name" value="DtrJ-like"/>
</dbReference>
<reference evidence="2 3" key="1">
    <citation type="submission" date="2020-09" db="EMBL/GenBank/DDBJ databases">
        <title>Methylomonas albis sp. nov. and Methylomonas fluvii sp. nov.: Two cold-adapted methanotrophs from the River Elbe and an amended description of Methylovulum psychrotolerans strain Eb1.</title>
        <authorList>
            <person name="Bussmann I.K."/>
            <person name="Klings K.-W."/>
            <person name="Warnstedt J."/>
            <person name="Hoppert M."/>
            <person name="Saborowski A."/>
            <person name="Horn F."/>
            <person name="Liebner S."/>
        </authorList>
    </citation>
    <scope>NUCLEOTIDE SEQUENCE [LARGE SCALE GENOMIC DNA]</scope>
    <source>
        <strain evidence="2 3">EbA</strain>
    </source>
</reference>
<accession>A0ABR9CZB7</accession>
<evidence type="ECO:0000256" key="1">
    <source>
        <dbReference type="SAM" id="Phobius"/>
    </source>
</evidence>
<proteinExistence type="predicted"/>
<evidence type="ECO:0000313" key="2">
    <source>
        <dbReference type="EMBL" id="MBD9356225.1"/>
    </source>
</evidence>
<feature type="transmembrane region" description="Helical" evidence="1">
    <location>
        <begin position="124"/>
        <end position="142"/>
    </location>
</feature>